<dbReference type="AlphaFoldDB" id="A0AAP5BQB7"/>
<reference evidence="2" key="1">
    <citation type="submission" date="2022-06" db="EMBL/GenBank/DDBJ databases">
        <title>PHB producers.</title>
        <authorList>
            <person name="Besaury L."/>
        </authorList>
    </citation>
    <scope>NUCLEOTIDE SEQUENCE</scope>
    <source>
        <strain evidence="2 3">SEWS6</strain>
    </source>
</reference>
<dbReference type="EMBL" id="JAPKHW010000083">
    <property type="protein sequence ID" value="MCX4152252.1"/>
    <property type="molecule type" value="Genomic_DNA"/>
</dbReference>
<evidence type="ECO:0000313" key="1">
    <source>
        <dbReference type="EMBL" id="MCX4152252.1"/>
    </source>
</evidence>
<keyword evidence="3" id="KW-1185">Reference proteome</keyword>
<dbReference type="RefSeq" id="WP_266262190.1">
    <property type="nucleotide sequence ID" value="NZ_JAMXWF010000083.1"/>
</dbReference>
<organism evidence="2 4">
    <name type="scientific">Paraburkholderia madseniana</name>
    <dbReference type="NCBI Taxonomy" id="2599607"/>
    <lineage>
        <taxon>Bacteria</taxon>
        <taxon>Pseudomonadati</taxon>
        <taxon>Pseudomonadota</taxon>
        <taxon>Betaproteobacteria</taxon>
        <taxon>Burkholderiales</taxon>
        <taxon>Burkholderiaceae</taxon>
        <taxon>Paraburkholderia</taxon>
    </lineage>
</organism>
<sequence length="214" mass="24556">MFYLNPDAPSHPGGPDPNFNGWVYLAYDYRHLDHTKIGITTRPLFKRIRESTTNPWYALFCGFHLPADHTQLKRVESYLGWKLHVTFVDHLSGAESEWCKSSPSDVLSILVEIIPNVVHIDPDEGDYDFTKTIYLPAVNPYDAMLADEQLDEYIRFAAPEMYLDELRNGYRNWDARPNLVAEVAGMGPRTPLTISGPQLLMDRINYDIARRQPA</sequence>
<accession>A0AAP5BQB7</accession>
<evidence type="ECO:0000313" key="3">
    <source>
        <dbReference type="Proteomes" id="UP001209412"/>
    </source>
</evidence>
<proteinExistence type="predicted"/>
<gene>
    <name evidence="2" type="ORF">NIE36_43885</name>
    <name evidence="1" type="ORF">OSB80_43995</name>
</gene>
<dbReference type="Proteomes" id="UP001242288">
    <property type="component" value="Unassembled WGS sequence"/>
</dbReference>
<dbReference type="Proteomes" id="UP001209412">
    <property type="component" value="Unassembled WGS sequence"/>
</dbReference>
<name>A0AAP5BQB7_9BURK</name>
<protein>
    <submittedName>
        <fullName evidence="2">Uncharacterized protein</fullName>
    </submittedName>
</protein>
<evidence type="ECO:0000313" key="2">
    <source>
        <dbReference type="EMBL" id="MDQ6414064.1"/>
    </source>
</evidence>
<comment type="caution">
    <text evidence="2">The sequence shown here is derived from an EMBL/GenBank/DDBJ whole genome shotgun (WGS) entry which is preliminary data.</text>
</comment>
<dbReference type="EMBL" id="JAMXWF010000083">
    <property type="protein sequence ID" value="MDQ6414064.1"/>
    <property type="molecule type" value="Genomic_DNA"/>
</dbReference>
<evidence type="ECO:0000313" key="4">
    <source>
        <dbReference type="Proteomes" id="UP001242288"/>
    </source>
</evidence>